<reference evidence="5 6" key="1">
    <citation type="submission" date="2023-01" db="EMBL/GenBank/DDBJ databases">
        <authorList>
            <person name="Whitehead M."/>
        </authorList>
    </citation>
    <scope>NUCLEOTIDE SEQUENCE [LARGE SCALE GENOMIC DNA]</scope>
</reference>
<evidence type="ECO:0000256" key="3">
    <source>
        <dbReference type="ARBA" id="ARBA00022989"/>
    </source>
</evidence>
<dbReference type="PANTHER" id="PTHR12778:SF9">
    <property type="entry name" value="ACETYL-COENZYME A TRANSPORTER 1"/>
    <property type="match status" value="1"/>
</dbReference>
<dbReference type="Proteomes" id="UP001160148">
    <property type="component" value="Unassembled WGS sequence"/>
</dbReference>
<sequence>MFKKEKDNRLEDDHVKLSIVQNYSLLWDILKLPSIQILALTLLTAKIGFAATDSVGVLKLIDAGVPKENIMVLHTTILAVKTVVPLVVASGPKPLNTYLTATPIR</sequence>
<evidence type="ECO:0000313" key="5">
    <source>
        <dbReference type="EMBL" id="CAI6349931.1"/>
    </source>
</evidence>
<dbReference type="InterPro" id="IPR024371">
    <property type="entry name" value="AcetylCoA_trans_1-like"/>
</dbReference>
<dbReference type="GO" id="GO:0008521">
    <property type="term" value="F:acetyl-CoA transmembrane transporter activity"/>
    <property type="evidence" value="ECO:0007669"/>
    <property type="project" value="InterPro"/>
</dbReference>
<evidence type="ECO:0000256" key="4">
    <source>
        <dbReference type="ARBA" id="ARBA00023136"/>
    </source>
</evidence>
<comment type="caution">
    <text evidence="5">The sequence shown here is derived from an EMBL/GenBank/DDBJ whole genome shotgun (WGS) entry which is preliminary data.</text>
</comment>
<evidence type="ECO:0000256" key="1">
    <source>
        <dbReference type="ARBA" id="ARBA00004141"/>
    </source>
</evidence>
<name>A0AAV0W2A2_9HEMI</name>
<keyword evidence="6" id="KW-1185">Reference proteome</keyword>
<dbReference type="PANTHER" id="PTHR12778">
    <property type="entry name" value="SOLUTE CARRIER FAMILY 33 ACETYL-COA TRANSPORTER -RELATED"/>
    <property type="match status" value="1"/>
</dbReference>
<evidence type="ECO:0000313" key="6">
    <source>
        <dbReference type="Proteomes" id="UP001160148"/>
    </source>
</evidence>
<keyword evidence="2" id="KW-0812">Transmembrane</keyword>
<gene>
    <name evidence="5" type="ORF">MEUPH1_LOCUS6442</name>
</gene>
<accession>A0AAV0W2A2</accession>
<dbReference type="InterPro" id="IPR004752">
    <property type="entry name" value="AmpG_permease/AT-1"/>
</dbReference>
<protein>
    <submittedName>
        <fullName evidence="5">Uncharacterized protein</fullName>
    </submittedName>
</protein>
<dbReference type="AlphaFoldDB" id="A0AAV0W2A2"/>
<dbReference type="GO" id="GO:0016020">
    <property type="term" value="C:membrane"/>
    <property type="evidence" value="ECO:0007669"/>
    <property type="project" value="UniProtKB-SubCell"/>
</dbReference>
<dbReference type="GO" id="GO:0035348">
    <property type="term" value="P:acetyl-CoA transmembrane transport"/>
    <property type="evidence" value="ECO:0007669"/>
    <property type="project" value="InterPro"/>
</dbReference>
<organism evidence="5 6">
    <name type="scientific">Macrosiphum euphorbiae</name>
    <name type="common">potato aphid</name>
    <dbReference type="NCBI Taxonomy" id="13131"/>
    <lineage>
        <taxon>Eukaryota</taxon>
        <taxon>Metazoa</taxon>
        <taxon>Ecdysozoa</taxon>
        <taxon>Arthropoda</taxon>
        <taxon>Hexapoda</taxon>
        <taxon>Insecta</taxon>
        <taxon>Pterygota</taxon>
        <taxon>Neoptera</taxon>
        <taxon>Paraneoptera</taxon>
        <taxon>Hemiptera</taxon>
        <taxon>Sternorrhyncha</taxon>
        <taxon>Aphidomorpha</taxon>
        <taxon>Aphidoidea</taxon>
        <taxon>Aphididae</taxon>
        <taxon>Macrosiphini</taxon>
        <taxon>Macrosiphum</taxon>
    </lineage>
</organism>
<keyword evidence="4" id="KW-0472">Membrane</keyword>
<dbReference type="EMBL" id="CARXXK010000001">
    <property type="protein sequence ID" value="CAI6349931.1"/>
    <property type="molecule type" value="Genomic_DNA"/>
</dbReference>
<proteinExistence type="predicted"/>
<keyword evidence="3" id="KW-1133">Transmembrane helix</keyword>
<evidence type="ECO:0000256" key="2">
    <source>
        <dbReference type="ARBA" id="ARBA00022692"/>
    </source>
</evidence>
<dbReference type="Pfam" id="PF13000">
    <property type="entry name" value="Acatn"/>
    <property type="match status" value="1"/>
</dbReference>
<comment type="subcellular location">
    <subcellularLocation>
        <location evidence="1">Membrane</location>
        <topology evidence="1">Multi-pass membrane protein</topology>
    </subcellularLocation>
</comment>